<dbReference type="Pfam" id="PF00226">
    <property type="entry name" value="DnaJ"/>
    <property type="match status" value="1"/>
</dbReference>
<dbReference type="Gene3D" id="1.10.287.110">
    <property type="entry name" value="DnaJ domain"/>
    <property type="match status" value="1"/>
</dbReference>
<dbReference type="PROSITE" id="PS50076">
    <property type="entry name" value="DNAJ_2"/>
    <property type="match status" value="1"/>
</dbReference>
<dbReference type="PANTHER" id="PTHR24074">
    <property type="entry name" value="CO-CHAPERONE PROTEIN DJLA"/>
    <property type="match status" value="1"/>
</dbReference>
<comment type="caution">
    <text evidence="3">The sequence shown here is derived from an EMBL/GenBank/DDBJ whole genome shotgun (WGS) entry which is preliminary data.</text>
</comment>
<dbReference type="SUPFAM" id="SSF48452">
    <property type="entry name" value="TPR-like"/>
    <property type="match status" value="1"/>
</dbReference>
<proteinExistence type="predicted"/>
<dbReference type="PRINTS" id="PR00625">
    <property type="entry name" value="JDOMAIN"/>
</dbReference>
<dbReference type="InterPro" id="IPR001623">
    <property type="entry name" value="DnaJ_domain"/>
</dbReference>
<protein>
    <submittedName>
        <fullName evidence="3">DnaJ domain-containing protein</fullName>
    </submittedName>
</protein>
<evidence type="ECO:0000313" key="3">
    <source>
        <dbReference type="EMBL" id="HIQ72130.1"/>
    </source>
</evidence>
<evidence type="ECO:0000313" key="4">
    <source>
        <dbReference type="Proteomes" id="UP000886887"/>
    </source>
</evidence>
<dbReference type="CDD" id="cd06257">
    <property type="entry name" value="DnaJ"/>
    <property type="match status" value="1"/>
</dbReference>
<sequence>MDDPYRVLGVPPTATDDEVKTAYRKLARKYHPDLNGGSPEAEAKMKEVNEAYSLITKMRREGTSYTGGQQGYGGQGYGNPFGQGYGDPFGGYGGYERQQRSSELNAARNYIISGYYQEALNVLSNISVHSAAWYFLSAQANYGLGNRVAALNHARQAVQMDPGNYEYRQFLSQLENGGSAYQEYGRQFHMPQGMCADPCMTCCLINILCNSFGMCCPCGIRGFYC</sequence>
<dbReference type="SUPFAM" id="SSF46565">
    <property type="entry name" value="Chaperone J-domain"/>
    <property type="match status" value="1"/>
</dbReference>
<evidence type="ECO:0000259" key="2">
    <source>
        <dbReference type="PROSITE" id="PS50076"/>
    </source>
</evidence>
<name>A0A9D0ZB27_9FIRM</name>
<dbReference type="Proteomes" id="UP000886887">
    <property type="component" value="Unassembled WGS sequence"/>
</dbReference>
<feature type="domain" description="J" evidence="2">
    <location>
        <begin position="3"/>
        <end position="76"/>
    </location>
</feature>
<reference evidence="3" key="1">
    <citation type="submission" date="2020-10" db="EMBL/GenBank/DDBJ databases">
        <authorList>
            <person name="Gilroy R."/>
        </authorList>
    </citation>
    <scope>NUCLEOTIDE SEQUENCE</scope>
    <source>
        <strain evidence="3">ChiSxjej2B14-6234</strain>
    </source>
</reference>
<keyword evidence="1" id="KW-0235">DNA replication</keyword>
<organism evidence="3 4">
    <name type="scientific">Candidatus Onthenecus intestinigallinarum</name>
    <dbReference type="NCBI Taxonomy" id="2840875"/>
    <lineage>
        <taxon>Bacteria</taxon>
        <taxon>Bacillati</taxon>
        <taxon>Bacillota</taxon>
        <taxon>Clostridia</taxon>
        <taxon>Eubacteriales</taxon>
        <taxon>Candidatus Onthenecus</taxon>
    </lineage>
</organism>
<dbReference type="AlphaFoldDB" id="A0A9D0ZB27"/>
<dbReference type="Gene3D" id="1.25.40.10">
    <property type="entry name" value="Tetratricopeptide repeat domain"/>
    <property type="match status" value="1"/>
</dbReference>
<dbReference type="GO" id="GO:0006260">
    <property type="term" value="P:DNA replication"/>
    <property type="evidence" value="ECO:0007669"/>
    <property type="project" value="UniProtKB-KW"/>
</dbReference>
<dbReference type="InterPro" id="IPR036869">
    <property type="entry name" value="J_dom_sf"/>
</dbReference>
<accession>A0A9D0ZB27</accession>
<dbReference type="InterPro" id="IPR050817">
    <property type="entry name" value="DjlA_DnaK_co-chaperone"/>
</dbReference>
<gene>
    <name evidence="3" type="ORF">IAB73_07995</name>
</gene>
<dbReference type="SMART" id="SM00271">
    <property type="entry name" value="DnaJ"/>
    <property type="match status" value="1"/>
</dbReference>
<reference evidence="3" key="2">
    <citation type="journal article" date="2021" name="PeerJ">
        <title>Extensive microbial diversity within the chicken gut microbiome revealed by metagenomics and culture.</title>
        <authorList>
            <person name="Gilroy R."/>
            <person name="Ravi A."/>
            <person name="Getino M."/>
            <person name="Pursley I."/>
            <person name="Horton D.L."/>
            <person name="Alikhan N.F."/>
            <person name="Baker D."/>
            <person name="Gharbi K."/>
            <person name="Hall N."/>
            <person name="Watson M."/>
            <person name="Adriaenssens E.M."/>
            <person name="Foster-Nyarko E."/>
            <person name="Jarju S."/>
            <person name="Secka A."/>
            <person name="Antonio M."/>
            <person name="Oren A."/>
            <person name="Chaudhuri R.R."/>
            <person name="La Ragione R."/>
            <person name="Hildebrand F."/>
            <person name="Pallen M.J."/>
        </authorList>
    </citation>
    <scope>NUCLEOTIDE SEQUENCE</scope>
    <source>
        <strain evidence="3">ChiSxjej2B14-6234</strain>
    </source>
</reference>
<dbReference type="EMBL" id="DVFJ01000029">
    <property type="protein sequence ID" value="HIQ72130.1"/>
    <property type="molecule type" value="Genomic_DNA"/>
</dbReference>
<evidence type="ECO:0000256" key="1">
    <source>
        <dbReference type="ARBA" id="ARBA00022705"/>
    </source>
</evidence>
<dbReference type="InterPro" id="IPR011990">
    <property type="entry name" value="TPR-like_helical_dom_sf"/>
</dbReference>